<accession>A0A7X1E6X2</accession>
<dbReference type="Pfam" id="PF13372">
    <property type="entry name" value="Alginate_exp"/>
    <property type="match status" value="1"/>
</dbReference>
<keyword evidence="1" id="KW-0732">Signal</keyword>
<dbReference type="InterPro" id="IPR023614">
    <property type="entry name" value="Porin_dom_sf"/>
</dbReference>
<keyword evidence="4" id="KW-1185">Reference proteome</keyword>
<gene>
    <name evidence="3" type="ORF">H5P27_00770</name>
</gene>
<feature type="signal peptide" evidence="1">
    <location>
        <begin position="1"/>
        <end position="26"/>
    </location>
</feature>
<organism evidence="3 4">
    <name type="scientific">Pelagicoccus albus</name>
    <dbReference type="NCBI Taxonomy" id="415222"/>
    <lineage>
        <taxon>Bacteria</taxon>
        <taxon>Pseudomonadati</taxon>
        <taxon>Verrucomicrobiota</taxon>
        <taxon>Opitutia</taxon>
        <taxon>Puniceicoccales</taxon>
        <taxon>Pelagicoccaceae</taxon>
        <taxon>Pelagicoccus</taxon>
    </lineage>
</organism>
<dbReference type="RefSeq" id="WP_185658472.1">
    <property type="nucleotide sequence ID" value="NZ_CAWPOO010000001.1"/>
</dbReference>
<dbReference type="Gene3D" id="2.40.160.10">
    <property type="entry name" value="Porin"/>
    <property type="match status" value="1"/>
</dbReference>
<comment type="caution">
    <text evidence="3">The sequence shown here is derived from an EMBL/GenBank/DDBJ whole genome shotgun (WGS) entry which is preliminary data.</text>
</comment>
<dbReference type="AlphaFoldDB" id="A0A7X1E6X2"/>
<evidence type="ECO:0000313" key="4">
    <source>
        <dbReference type="Proteomes" id="UP000526501"/>
    </source>
</evidence>
<evidence type="ECO:0000256" key="1">
    <source>
        <dbReference type="SAM" id="SignalP"/>
    </source>
</evidence>
<evidence type="ECO:0000313" key="3">
    <source>
        <dbReference type="EMBL" id="MBC2604581.1"/>
    </source>
</evidence>
<dbReference type="InterPro" id="IPR025388">
    <property type="entry name" value="Alginate_export_dom"/>
</dbReference>
<proteinExistence type="predicted"/>
<name>A0A7X1E6X2_9BACT</name>
<reference evidence="3 4" key="1">
    <citation type="submission" date="2020-07" db="EMBL/GenBank/DDBJ databases">
        <authorList>
            <person name="Feng X."/>
        </authorList>
    </citation>
    <scope>NUCLEOTIDE SEQUENCE [LARGE SCALE GENOMIC DNA]</scope>
    <source>
        <strain evidence="3 4">JCM23202</strain>
    </source>
</reference>
<feature type="domain" description="Alginate export" evidence="2">
    <location>
        <begin position="49"/>
        <end position="242"/>
    </location>
</feature>
<sequence>MNTTNTTAFRKGAVSLLTLGSMAALAVTANAQSFSDVISGLKDGSKASLNARARYEFNETPASEVNGYSIRTRLSLATGEYEGFKAFIEMEDLSFNNDDDRPALDVPTTELNQIWFSYAGAKVGRQIYVLDDQRFIGHVGWRQNIQTYDAITYSYAIDEKNKLNFAYLDAVHRVNATSQDLSGIVLNASSKLADNFTLTGFAYLLDFDRPVLTSSDTFGIRGVGKIPGDDVTYNYSFSYAKQSDNGGSVADFDLDYIAGEFGAKFSGMTLAAGVEILGGDGTTGFTTPLATVHKFNGFADLFAGGSLGLGGGMPQGLEDYYVSFGFKAGDVPIKLVYHSFGTENVSDYLGSEIDLVASYKLNEYVTLVGKFADYSSDGAETVGYGGVDKQVLTLEANLKF</sequence>
<dbReference type="EMBL" id="JACHVC010000001">
    <property type="protein sequence ID" value="MBC2604581.1"/>
    <property type="molecule type" value="Genomic_DNA"/>
</dbReference>
<dbReference type="Proteomes" id="UP000526501">
    <property type="component" value="Unassembled WGS sequence"/>
</dbReference>
<evidence type="ECO:0000259" key="2">
    <source>
        <dbReference type="Pfam" id="PF13372"/>
    </source>
</evidence>
<protein>
    <submittedName>
        <fullName evidence="3">Alginate export family protein</fullName>
    </submittedName>
</protein>
<feature type="chain" id="PRO_5031379041" evidence="1">
    <location>
        <begin position="27"/>
        <end position="400"/>
    </location>
</feature>